<evidence type="ECO:0000313" key="4">
    <source>
        <dbReference type="EMBL" id="PWH83014.1"/>
    </source>
</evidence>
<keyword evidence="2" id="KW-0012">Acyltransferase</keyword>
<name>A0A2U2X5I8_9FLAO</name>
<keyword evidence="5" id="KW-1185">Reference proteome</keyword>
<reference evidence="5" key="1">
    <citation type="submission" date="2018-05" db="EMBL/GenBank/DDBJ databases">
        <title>Algibacter marinivivus sp. nov., isolated from sample around a algae.</title>
        <authorList>
            <person name="Lu D."/>
        </authorList>
    </citation>
    <scope>NUCLEOTIDE SEQUENCE [LARGE SCALE GENOMIC DNA]</scope>
    <source>
        <strain evidence="5">ZY111</strain>
    </source>
</reference>
<protein>
    <submittedName>
        <fullName evidence="4">GNAT family N-acetyltransferase</fullName>
    </submittedName>
</protein>
<feature type="domain" description="N-acetyltransferase" evidence="3">
    <location>
        <begin position="3"/>
        <end position="150"/>
    </location>
</feature>
<comment type="caution">
    <text evidence="4">The sequence shown here is derived from an EMBL/GenBank/DDBJ whole genome shotgun (WGS) entry which is preliminary data.</text>
</comment>
<sequence>MIKLVRTNSEHKDFINLVDELNAYLKIVDGDEHAFYNQYNNIDVLKHVVIAYKNDYPVGCGAFKTYDENTIEVKRMFTKVDARGYGVATKILLELEKWSAELSYKICVLETGKRQEEAVSFYKKMNYSIIPNYGQYKNIANSLCFKKNLI</sequence>
<proteinExistence type="predicted"/>
<dbReference type="PANTHER" id="PTHR43877">
    <property type="entry name" value="AMINOALKYLPHOSPHONATE N-ACETYLTRANSFERASE-RELATED-RELATED"/>
    <property type="match status" value="1"/>
</dbReference>
<dbReference type="CDD" id="cd04301">
    <property type="entry name" value="NAT_SF"/>
    <property type="match status" value="1"/>
</dbReference>
<evidence type="ECO:0000256" key="1">
    <source>
        <dbReference type="ARBA" id="ARBA00022679"/>
    </source>
</evidence>
<dbReference type="InterPro" id="IPR016181">
    <property type="entry name" value="Acyl_CoA_acyltransferase"/>
</dbReference>
<dbReference type="InterPro" id="IPR050832">
    <property type="entry name" value="Bact_Acetyltransf"/>
</dbReference>
<dbReference type="PANTHER" id="PTHR43877:SF2">
    <property type="entry name" value="AMINOALKYLPHOSPHONATE N-ACETYLTRANSFERASE-RELATED"/>
    <property type="match status" value="1"/>
</dbReference>
<reference evidence="5" key="3">
    <citation type="submission" date="2018-05" db="EMBL/GenBank/DDBJ databases">
        <authorList>
            <person name="Lu D."/>
        </authorList>
    </citation>
    <scope>NUCLEOTIDE SEQUENCE [LARGE SCALE GENOMIC DNA]</scope>
    <source>
        <strain evidence="5">ZY111</strain>
    </source>
</reference>
<dbReference type="Gene3D" id="3.40.630.30">
    <property type="match status" value="1"/>
</dbReference>
<dbReference type="Pfam" id="PF00583">
    <property type="entry name" value="Acetyltransf_1"/>
    <property type="match status" value="1"/>
</dbReference>
<keyword evidence="1 4" id="KW-0808">Transferase</keyword>
<dbReference type="PROSITE" id="PS51186">
    <property type="entry name" value="GNAT"/>
    <property type="match status" value="1"/>
</dbReference>
<dbReference type="EMBL" id="QFRI01000001">
    <property type="protein sequence ID" value="PWH83014.1"/>
    <property type="molecule type" value="Genomic_DNA"/>
</dbReference>
<dbReference type="Proteomes" id="UP000245375">
    <property type="component" value="Unassembled WGS sequence"/>
</dbReference>
<accession>A0A2U2X5I8</accession>
<evidence type="ECO:0000313" key="5">
    <source>
        <dbReference type="Proteomes" id="UP000245375"/>
    </source>
</evidence>
<dbReference type="OrthoDB" id="9803233at2"/>
<gene>
    <name evidence="4" type="ORF">DIS18_00205</name>
</gene>
<evidence type="ECO:0000259" key="3">
    <source>
        <dbReference type="PROSITE" id="PS51186"/>
    </source>
</evidence>
<reference evidence="4 5" key="2">
    <citation type="submission" date="2018-05" db="EMBL/GenBank/DDBJ databases">
        <title>Algibacter marinivivus sp. nov., isolated from sample around a algae.</title>
        <authorList>
            <person name="Zhong X."/>
        </authorList>
    </citation>
    <scope>NUCLEOTIDE SEQUENCE [LARGE SCALE GENOMIC DNA]</scope>
    <source>
        <strain evidence="4 5">ZY111</strain>
    </source>
</reference>
<evidence type="ECO:0000256" key="2">
    <source>
        <dbReference type="ARBA" id="ARBA00023315"/>
    </source>
</evidence>
<dbReference type="GO" id="GO:0016747">
    <property type="term" value="F:acyltransferase activity, transferring groups other than amino-acyl groups"/>
    <property type="evidence" value="ECO:0007669"/>
    <property type="project" value="InterPro"/>
</dbReference>
<dbReference type="SUPFAM" id="SSF55729">
    <property type="entry name" value="Acyl-CoA N-acyltransferases (Nat)"/>
    <property type="match status" value="1"/>
</dbReference>
<dbReference type="AlphaFoldDB" id="A0A2U2X5I8"/>
<dbReference type="RefSeq" id="WP_109351038.1">
    <property type="nucleotide sequence ID" value="NZ_QFRI01000001.1"/>
</dbReference>
<dbReference type="InterPro" id="IPR000182">
    <property type="entry name" value="GNAT_dom"/>
</dbReference>
<organism evidence="4 5">
    <name type="scientific">Algibacter marinivivus</name>
    <dbReference type="NCBI Taxonomy" id="2100723"/>
    <lineage>
        <taxon>Bacteria</taxon>
        <taxon>Pseudomonadati</taxon>
        <taxon>Bacteroidota</taxon>
        <taxon>Flavobacteriia</taxon>
        <taxon>Flavobacteriales</taxon>
        <taxon>Flavobacteriaceae</taxon>
        <taxon>Algibacter</taxon>
    </lineage>
</organism>